<comment type="caution">
    <text evidence="8">The sequence shown here is derived from an EMBL/GenBank/DDBJ whole genome shotgun (WGS) entry which is preliminary data.</text>
</comment>
<dbReference type="GO" id="GO:0000156">
    <property type="term" value="F:phosphorelay response regulator activity"/>
    <property type="evidence" value="ECO:0007669"/>
    <property type="project" value="TreeGrafter"/>
</dbReference>
<dbReference type="PANTHER" id="PTHR48111:SF1">
    <property type="entry name" value="TWO-COMPONENT RESPONSE REGULATOR ORR33"/>
    <property type="match status" value="1"/>
</dbReference>
<keyword evidence="9" id="KW-1185">Reference proteome</keyword>
<dbReference type="InterPro" id="IPR039420">
    <property type="entry name" value="WalR-like"/>
</dbReference>
<feature type="domain" description="Response regulatory" evidence="7">
    <location>
        <begin position="3"/>
        <end position="122"/>
    </location>
</feature>
<dbReference type="InterPro" id="IPR001789">
    <property type="entry name" value="Sig_transdc_resp-reg_receiver"/>
</dbReference>
<dbReference type="OrthoDB" id="9759607at2"/>
<evidence type="ECO:0000256" key="5">
    <source>
        <dbReference type="ARBA" id="ARBA00023163"/>
    </source>
</evidence>
<evidence type="ECO:0000313" key="8">
    <source>
        <dbReference type="EMBL" id="OEF95849.1"/>
    </source>
</evidence>
<dbReference type="PANTHER" id="PTHR48111">
    <property type="entry name" value="REGULATOR OF RPOS"/>
    <property type="match status" value="1"/>
</dbReference>
<protein>
    <recommendedName>
        <fullName evidence="7">Response regulatory domain-containing protein</fullName>
    </recommendedName>
</protein>
<dbReference type="Proteomes" id="UP000094296">
    <property type="component" value="Unassembled WGS sequence"/>
</dbReference>
<dbReference type="AlphaFoldDB" id="A0A1E5FZ87"/>
<keyword evidence="4" id="KW-0238">DNA-binding</keyword>
<keyword evidence="1 6" id="KW-0597">Phosphoprotein</keyword>
<evidence type="ECO:0000256" key="2">
    <source>
        <dbReference type="ARBA" id="ARBA00023012"/>
    </source>
</evidence>
<keyword evidence="2" id="KW-0902">Two-component regulatory system</keyword>
<gene>
    <name evidence="8" type="ORF">BHF68_10660</name>
</gene>
<evidence type="ECO:0000256" key="1">
    <source>
        <dbReference type="ARBA" id="ARBA00022553"/>
    </source>
</evidence>
<sequence length="252" mass="28314">MHKILIIEDSSMLRTHIKSALQNNGYEDVVAIETADLMIDSPYLYLQNVKLIIMDIGLPGTNGIDATHWLRNHSEYNTIPVIFLTSRSDIPTVKNALNAGGVDYIVKPFEEKQLIKRVENILKNQLLKQENRVPYIDDKEIEKLLSIEYSRAIRGKQSVAFMRVKVEGNLIQRAVVKMAEVLREIDQILIRKNKAILLILPLTDEAGTKIVLDKITKSLGMDDIVIKESNVVNVTADRDATSLAKLVAGVLS</sequence>
<accession>A0A1E5FZ87</accession>
<evidence type="ECO:0000256" key="3">
    <source>
        <dbReference type="ARBA" id="ARBA00023015"/>
    </source>
</evidence>
<dbReference type="GO" id="GO:0000976">
    <property type="term" value="F:transcription cis-regulatory region binding"/>
    <property type="evidence" value="ECO:0007669"/>
    <property type="project" value="TreeGrafter"/>
</dbReference>
<name>A0A1E5FZ87_9FIRM</name>
<evidence type="ECO:0000256" key="4">
    <source>
        <dbReference type="ARBA" id="ARBA00023125"/>
    </source>
</evidence>
<dbReference type="Pfam" id="PF00072">
    <property type="entry name" value="Response_reg"/>
    <property type="match status" value="1"/>
</dbReference>
<evidence type="ECO:0000259" key="7">
    <source>
        <dbReference type="PROSITE" id="PS50110"/>
    </source>
</evidence>
<dbReference type="GO" id="GO:0005829">
    <property type="term" value="C:cytosol"/>
    <property type="evidence" value="ECO:0007669"/>
    <property type="project" value="TreeGrafter"/>
</dbReference>
<organism evidence="8 9">
    <name type="scientific">Desulfuribacillus alkaliarsenatis</name>
    <dbReference type="NCBI Taxonomy" id="766136"/>
    <lineage>
        <taxon>Bacteria</taxon>
        <taxon>Bacillati</taxon>
        <taxon>Bacillota</taxon>
        <taxon>Desulfuribacillia</taxon>
        <taxon>Desulfuribacillales</taxon>
        <taxon>Desulfuribacillaceae</taxon>
        <taxon>Desulfuribacillus</taxon>
    </lineage>
</organism>
<dbReference type="GO" id="GO:0006355">
    <property type="term" value="P:regulation of DNA-templated transcription"/>
    <property type="evidence" value="ECO:0007669"/>
    <property type="project" value="TreeGrafter"/>
</dbReference>
<dbReference type="Gene3D" id="3.40.50.2300">
    <property type="match status" value="1"/>
</dbReference>
<dbReference type="RefSeq" id="WP_069644121.1">
    <property type="nucleotide sequence ID" value="NZ_MIJE01000034.1"/>
</dbReference>
<dbReference type="SUPFAM" id="SSF52172">
    <property type="entry name" value="CheY-like"/>
    <property type="match status" value="1"/>
</dbReference>
<evidence type="ECO:0000313" key="9">
    <source>
        <dbReference type="Proteomes" id="UP000094296"/>
    </source>
</evidence>
<proteinExistence type="predicted"/>
<reference evidence="8 9" key="1">
    <citation type="submission" date="2016-09" db="EMBL/GenBank/DDBJ databases">
        <title>Draft genome sequence for the type strain of Desulfuribacillus alkaliarsenatis AHT28, an obligately anaerobic, sulfidogenic bacterium isolated from Russian soda lake sediments.</title>
        <authorList>
            <person name="Abin C.A."/>
            <person name="Hollibaugh J.T."/>
        </authorList>
    </citation>
    <scope>NUCLEOTIDE SEQUENCE [LARGE SCALE GENOMIC DNA]</scope>
    <source>
        <strain evidence="8 9">AHT28</strain>
    </source>
</reference>
<dbReference type="SMART" id="SM00448">
    <property type="entry name" value="REC"/>
    <property type="match status" value="1"/>
</dbReference>
<keyword evidence="3" id="KW-0805">Transcription regulation</keyword>
<dbReference type="PROSITE" id="PS50110">
    <property type="entry name" value="RESPONSE_REGULATORY"/>
    <property type="match status" value="1"/>
</dbReference>
<feature type="modified residue" description="4-aspartylphosphate" evidence="6">
    <location>
        <position position="55"/>
    </location>
</feature>
<dbReference type="InterPro" id="IPR011006">
    <property type="entry name" value="CheY-like_superfamily"/>
</dbReference>
<dbReference type="GO" id="GO:0032993">
    <property type="term" value="C:protein-DNA complex"/>
    <property type="evidence" value="ECO:0007669"/>
    <property type="project" value="TreeGrafter"/>
</dbReference>
<dbReference type="EMBL" id="MIJE01000034">
    <property type="protein sequence ID" value="OEF95849.1"/>
    <property type="molecule type" value="Genomic_DNA"/>
</dbReference>
<dbReference type="STRING" id="766136.BHF68_10660"/>
<evidence type="ECO:0000256" key="6">
    <source>
        <dbReference type="PROSITE-ProRule" id="PRU00169"/>
    </source>
</evidence>
<keyword evidence="5" id="KW-0804">Transcription</keyword>